<evidence type="ECO:0000256" key="4">
    <source>
        <dbReference type="HAMAP-Rule" id="MF_00923"/>
    </source>
</evidence>
<dbReference type="InterPro" id="IPR002372">
    <property type="entry name" value="PQQ_rpt_dom"/>
</dbReference>
<comment type="subunit">
    <text evidence="4">Part of the Bam complex.</text>
</comment>
<evidence type="ECO:0000313" key="7">
    <source>
        <dbReference type="EMBL" id="QYR53793.1"/>
    </source>
</evidence>
<proteinExistence type="inferred from homology"/>
<dbReference type="Proteomes" id="UP000824755">
    <property type="component" value="Chromosome"/>
</dbReference>
<dbReference type="InterPro" id="IPR011047">
    <property type="entry name" value="Quinoprotein_ADH-like_sf"/>
</dbReference>
<keyword evidence="4" id="KW-0449">Lipoprotein</keyword>
<dbReference type="EMBL" id="CP080544">
    <property type="protein sequence ID" value="QYR53793.1"/>
    <property type="molecule type" value="Genomic_DNA"/>
</dbReference>
<protein>
    <recommendedName>
        <fullName evidence="4">Outer membrane protein assembly factor BamB</fullName>
    </recommendedName>
</protein>
<dbReference type="SMART" id="SM00564">
    <property type="entry name" value="PQQ"/>
    <property type="match status" value="7"/>
</dbReference>
<feature type="domain" description="Pyrrolo-quinoline quinone repeat" evidence="6">
    <location>
        <begin position="91"/>
        <end position="321"/>
    </location>
</feature>
<keyword evidence="3 4" id="KW-0998">Cell outer membrane</keyword>
<dbReference type="InterPro" id="IPR015943">
    <property type="entry name" value="WD40/YVTN_repeat-like_dom_sf"/>
</dbReference>
<keyword evidence="4" id="KW-0564">Palmitate</keyword>
<organism evidence="7 8">
    <name type="scientific">Lysobacter soyae</name>
    <dbReference type="NCBI Taxonomy" id="2764185"/>
    <lineage>
        <taxon>Bacteria</taxon>
        <taxon>Pseudomonadati</taxon>
        <taxon>Pseudomonadota</taxon>
        <taxon>Gammaproteobacteria</taxon>
        <taxon>Lysobacterales</taxon>
        <taxon>Lysobacteraceae</taxon>
        <taxon>Lysobacter</taxon>
    </lineage>
</organism>
<dbReference type="SUPFAM" id="SSF50998">
    <property type="entry name" value="Quinoprotein alcohol dehydrogenase-like"/>
    <property type="match status" value="1"/>
</dbReference>
<comment type="similarity">
    <text evidence="4">Belongs to the BamB family.</text>
</comment>
<accession>A0ABX8WSG7</accession>
<dbReference type="Gene3D" id="2.130.10.10">
    <property type="entry name" value="YVTN repeat-like/Quinoprotein amine dehydrogenase"/>
    <property type="match status" value="1"/>
</dbReference>
<dbReference type="PROSITE" id="PS51257">
    <property type="entry name" value="PROKAR_LIPOPROTEIN"/>
    <property type="match status" value="1"/>
</dbReference>
<dbReference type="PANTHER" id="PTHR34512">
    <property type="entry name" value="CELL SURFACE PROTEIN"/>
    <property type="match status" value="1"/>
</dbReference>
<dbReference type="InterPro" id="IPR017687">
    <property type="entry name" value="BamB"/>
</dbReference>
<feature type="chain" id="PRO_5045581088" description="Outer membrane protein assembly factor BamB" evidence="5">
    <location>
        <begin position="25"/>
        <end position="395"/>
    </location>
</feature>
<evidence type="ECO:0000256" key="1">
    <source>
        <dbReference type="ARBA" id="ARBA00022729"/>
    </source>
</evidence>
<comment type="subcellular location">
    <subcellularLocation>
        <location evidence="4">Cell outer membrane</location>
        <topology evidence="4">Lipid-anchor</topology>
    </subcellularLocation>
</comment>
<dbReference type="Pfam" id="PF13360">
    <property type="entry name" value="PQQ_2"/>
    <property type="match status" value="1"/>
</dbReference>
<reference evidence="7 8" key="1">
    <citation type="submission" date="2021-08" db="EMBL/GenBank/DDBJ databases">
        <title>Lysobacter sp. strain CJ11 Genome sequencing and assembly.</title>
        <authorList>
            <person name="Kim I."/>
        </authorList>
    </citation>
    <scope>NUCLEOTIDE SEQUENCE [LARGE SCALE GENOMIC DNA]</scope>
    <source>
        <strain evidence="7 8">CJ11</strain>
    </source>
</reference>
<dbReference type="InterPro" id="IPR018391">
    <property type="entry name" value="PQQ_b-propeller_rpt"/>
</dbReference>
<dbReference type="HAMAP" id="MF_00923">
    <property type="entry name" value="OM_assembly_BamB"/>
    <property type="match status" value="1"/>
</dbReference>
<evidence type="ECO:0000313" key="8">
    <source>
        <dbReference type="Proteomes" id="UP000824755"/>
    </source>
</evidence>
<keyword evidence="8" id="KW-1185">Reference proteome</keyword>
<evidence type="ECO:0000256" key="2">
    <source>
        <dbReference type="ARBA" id="ARBA00023136"/>
    </source>
</evidence>
<dbReference type="PANTHER" id="PTHR34512:SF30">
    <property type="entry name" value="OUTER MEMBRANE PROTEIN ASSEMBLY FACTOR BAMB"/>
    <property type="match status" value="1"/>
</dbReference>
<evidence type="ECO:0000259" key="6">
    <source>
        <dbReference type="Pfam" id="PF13360"/>
    </source>
</evidence>
<evidence type="ECO:0000256" key="3">
    <source>
        <dbReference type="ARBA" id="ARBA00023237"/>
    </source>
</evidence>
<comment type="function">
    <text evidence="4">Part of the outer membrane protein assembly complex, which is involved in assembly and insertion of beta-barrel proteins into the outer membrane.</text>
</comment>
<name>A0ABX8WSG7_9GAMM</name>
<feature type="signal peptide" evidence="5">
    <location>
        <begin position="1"/>
        <end position="24"/>
    </location>
</feature>
<dbReference type="NCBIfam" id="TIGR03300">
    <property type="entry name" value="assembly_YfgL"/>
    <property type="match status" value="1"/>
</dbReference>
<keyword evidence="2 4" id="KW-0472">Membrane</keyword>
<evidence type="ECO:0000256" key="5">
    <source>
        <dbReference type="SAM" id="SignalP"/>
    </source>
</evidence>
<gene>
    <name evidence="4 7" type="primary">bamB</name>
    <name evidence="7" type="ORF">H8L67_04770</name>
</gene>
<dbReference type="RefSeq" id="WP_220380598.1">
    <property type="nucleotide sequence ID" value="NZ_CP080544.1"/>
</dbReference>
<keyword evidence="1 4" id="KW-0732">Signal</keyword>
<sequence length="395" mass="40685">MTARSTLFKTTLLIAGVASLAGCASVKNMFGSSSARADKKASKPAELVKFKPSANFSKVWSINVGKGGERAGLSQVPAVADGHVYAAAVSGGVQAYDLATGKQIWKYDSKARLSGGPGAGQGLVVVGGLDGEVIALDAATGAEKWTAKVINEVITAPAIGNGVVVVRSNDGRLTAFDMNTGERRWNWSAEPVALSVRGNSAPLMGPGAVFTGTDSGKLVALGAADGGQGWEATVADPDGRNELQRMVDVDGTPVLEGSVLYASSYKGRTVAVDGPSGQIMWAQEHGGAGGVGVGATALVVSDAKDVVWALDKSTGAPMWSYPELARRSISAPAVLGDYAVVGDYDGYLHWFRMSDGQLVNRLRFGGGPIRSQPVVANDMVIVQNSGGEIAAFRAN</sequence>